<feature type="transmembrane region" description="Helical" evidence="7">
    <location>
        <begin position="110"/>
        <end position="127"/>
    </location>
</feature>
<evidence type="ECO:0000256" key="4">
    <source>
        <dbReference type="ARBA" id="ARBA00022692"/>
    </source>
</evidence>
<evidence type="ECO:0000313" key="10">
    <source>
        <dbReference type="Proteomes" id="UP000184206"/>
    </source>
</evidence>
<comment type="subcellular location">
    <subcellularLocation>
        <location evidence="1">Cell inner membrane</location>
        <topology evidence="1">Multi-pass membrane protein</topology>
    </subcellularLocation>
</comment>
<accession>A0A1M7CVW0</accession>
<organism evidence="9 10">
    <name type="scientific">Lacicoccus alkaliphilus DSM 16010</name>
    <dbReference type="NCBI Taxonomy" id="1123231"/>
    <lineage>
        <taxon>Bacteria</taxon>
        <taxon>Bacillati</taxon>
        <taxon>Bacillota</taxon>
        <taxon>Bacilli</taxon>
        <taxon>Bacillales</taxon>
        <taxon>Salinicoccaceae</taxon>
        <taxon>Lacicoccus</taxon>
    </lineage>
</organism>
<dbReference type="EMBL" id="FRCF01000002">
    <property type="protein sequence ID" value="SHL71297.1"/>
    <property type="molecule type" value="Genomic_DNA"/>
</dbReference>
<feature type="transmembrane region" description="Helical" evidence="7">
    <location>
        <begin position="139"/>
        <end position="164"/>
    </location>
</feature>
<keyword evidence="3" id="KW-0997">Cell inner membrane</keyword>
<name>A0A1M7CVW0_9BACL</name>
<dbReference type="NCBIfam" id="TIGR00786">
    <property type="entry name" value="dctM"/>
    <property type="match status" value="1"/>
</dbReference>
<dbReference type="Pfam" id="PF06808">
    <property type="entry name" value="DctM"/>
    <property type="match status" value="1"/>
</dbReference>
<keyword evidence="10" id="KW-1185">Reference proteome</keyword>
<feature type="transmembrane region" description="Helical" evidence="7">
    <location>
        <begin position="397"/>
        <end position="420"/>
    </location>
</feature>
<dbReference type="GO" id="GO:0022857">
    <property type="term" value="F:transmembrane transporter activity"/>
    <property type="evidence" value="ECO:0007669"/>
    <property type="project" value="TreeGrafter"/>
</dbReference>
<evidence type="ECO:0000313" key="9">
    <source>
        <dbReference type="EMBL" id="SHL71297.1"/>
    </source>
</evidence>
<reference evidence="9 10" key="1">
    <citation type="submission" date="2016-11" db="EMBL/GenBank/DDBJ databases">
        <authorList>
            <person name="Jaros S."/>
            <person name="Januszkiewicz K."/>
            <person name="Wedrychowicz H."/>
        </authorList>
    </citation>
    <scope>NUCLEOTIDE SEQUENCE [LARGE SCALE GENOMIC DNA]</scope>
    <source>
        <strain evidence="9 10">DSM 16010</strain>
    </source>
</reference>
<feature type="transmembrane region" description="Helical" evidence="7">
    <location>
        <begin position="212"/>
        <end position="236"/>
    </location>
</feature>
<keyword evidence="5 7" id="KW-1133">Transmembrane helix</keyword>
<feature type="domain" description="TRAP C4-dicarboxylate transport system permease DctM subunit" evidence="8">
    <location>
        <begin position="7"/>
        <end position="417"/>
    </location>
</feature>
<keyword evidence="4 7" id="KW-0812">Transmembrane</keyword>
<evidence type="ECO:0000259" key="8">
    <source>
        <dbReference type="Pfam" id="PF06808"/>
    </source>
</evidence>
<feature type="transmembrane region" description="Helical" evidence="7">
    <location>
        <begin position="47"/>
        <end position="69"/>
    </location>
</feature>
<proteinExistence type="predicted"/>
<feature type="transmembrane region" description="Helical" evidence="7">
    <location>
        <begin position="81"/>
        <end position="104"/>
    </location>
</feature>
<keyword evidence="2" id="KW-1003">Cell membrane</keyword>
<feature type="transmembrane region" description="Helical" evidence="7">
    <location>
        <begin position="170"/>
        <end position="191"/>
    </location>
</feature>
<dbReference type="PIRSF" id="PIRSF006066">
    <property type="entry name" value="HI0050"/>
    <property type="match status" value="1"/>
</dbReference>
<protein>
    <submittedName>
        <fullName evidence="9">C4-dicarboxylate transporter, DctM subunit</fullName>
    </submittedName>
</protein>
<evidence type="ECO:0000256" key="3">
    <source>
        <dbReference type="ARBA" id="ARBA00022519"/>
    </source>
</evidence>
<gene>
    <name evidence="9" type="ORF">SAMN02745189_00906</name>
</gene>
<dbReference type="InterPro" id="IPR004681">
    <property type="entry name" value="TRAP_DctM"/>
</dbReference>
<evidence type="ECO:0000256" key="7">
    <source>
        <dbReference type="SAM" id="Phobius"/>
    </source>
</evidence>
<dbReference type="AlphaFoldDB" id="A0A1M7CVW0"/>
<dbReference type="Proteomes" id="UP000184206">
    <property type="component" value="Unassembled WGS sequence"/>
</dbReference>
<keyword evidence="6 7" id="KW-0472">Membrane</keyword>
<evidence type="ECO:0000256" key="1">
    <source>
        <dbReference type="ARBA" id="ARBA00004429"/>
    </source>
</evidence>
<feature type="transmembrane region" description="Helical" evidence="7">
    <location>
        <begin position="242"/>
        <end position="260"/>
    </location>
</feature>
<dbReference type="GO" id="GO:0005886">
    <property type="term" value="C:plasma membrane"/>
    <property type="evidence" value="ECO:0007669"/>
    <property type="project" value="UniProtKB-SubCell"/>
</dbReference>
<dbReference type="InterPro" id="IPR010656">
    <property type="entry name" value="DctM"/>
</dbReference>
<evidence type="ECO:0000256" key="6">
    <source>
        <dbReference type="ARBA" id="ARBA00023136"/>
    </source>
</evidence>
<sequence>MLWLGLIILLFILIIARVPVAFAMAFISVVGIAANDFSLLSNVPRNIFSGVNSFTLVAIPLFILAGEIMAKGGISQRLIDFSKIIVGPIPGGLALVVIISSVFFSALTGTAIAAAAAIGGMLIPTMLKEGYDQGFTTSLIATSSTIGPIIPPSIVLILYGVIASVSISDLFITGILPGVLMALGLAAYSIIIGKKHGYVIKGNKVSFKTFMLSLKDAILALLMPVIIIGGIISGIFTATESGVIAVFYALIISIFVYKEISVKDLWNVLKNSAGTTAGIIFLIASASVFIWYINYESIPGQLMDLMGFAADNPILLLLIINIILLLAGTFIDTISAVTIFTPLFAPMVLAVGIDPVHFGIILAVNLTIGMVTPPLGVCLFVVSSIAKQKVPIMFKHLFPQVGILIAVLVIVTYMPGLIMFPVEWMSR</sequence>
<feature type="transmembrane region" description="Helical" evidence="7">
    <location>
        <begin position="272"/>
        <end position="293"/>
    </location>
</feature>
<dbReference type="OrthoDB" id="9785600at2"/>
<feature type="transmembrane region" description="Helical" evidence="7">
    <location>
        <begin position="359"/>
        <end position="385"/>
    </location>
</feature>
<dbReference type="RefSeq" id="WP_072708699.1">
    <property type="nucleotide sequence ID" value="NZ_FRCF01000002.1"/>
</dbReference>
<dbReference type="PANTHER" id="PTHR33362">
    <property type="entry name" value="SIALIC ACID TRAP TRANSPORTER PERMEASE PROTEIN SIAT-RELATED"/>
    <property type="match status" value="1"/>
</dbReference>
<evidence type="ECO:0000256" key="5">
    <source>
        <dbReference type="ARBA" id="ARBA00022989"/>
    </source>
</evidence>
<feature type="transmembrane region" description="Helical" evidence="7">
    <location>
        <begin position="305"/>
        <end position="327"/>
    </location>
</feature>
<dbReference type="STRING" id="1123231.SAMN02745189_00906"/>
<feature type="transmembrane region" description="Helical" evidence="7">
    <location>
        <begin position="334"/>
        <end position="353"/>
    </location>
</feature>
<evidence type="ECO:0000256" key="2">
    <source>
        <dbReference type="ARBA" id="ARBA00022475"/>
    </source>
</evidence>